<dbReference type="Proteomes" id="UP000636800">
    <property type="component" value="Chromosome 7"/>
</dbReference>
<name>A0A835QQ01_VANPL</name>
<dbReference type="Proteomes" id="UP000639772">
    <property type="component" value="Chromosome 7"/>
</dbReference>
<evidence type="ECO:0000313" key="4">
    <source>
        <dbReference type="Proteomes" id="UP000639772"/>
    </source>
</evidence>
<evidence type="ECO:0000313" key="3">
    <source>
        <dbReference type="Proteomes" id="UP000636800"/>
    </source>
</evidence>
<gene>
    <name evidence="2" type="ORF">HPP92_014692</name>
    <name evidence="1" type="ORF">HPP92_015173</name>
</gene>
<reference evidence="3 4" key="1">
    <citation type="journal article" date="2020" name="Nat. Food">
        <title>A phased Vanilla planifolia genome enables genetic improvement of flavour and production.</title>
        <authorList>
            <person name="Hasing T."/>
            <person name="Tang H."/>
            <person name="Brym M."/>
            <person name="Khazi F."/>
            <person name="Huang T."/>
            <person name="Chambers A.H."/>
        </authorList>
    </citation>
    <scope>NUCLEOTIDE SEQUENCE [LARGE SCALE GENOMIC DNA]</scope>
    <source>
        <tissue evidence="2">Leaf</tissue>
    </source>
</reference>
<organism evidence="2 4">
    <name type="scientific">Vanilla planifolia</name>
    <name type="common">Vanilla</name>
    <dbReference type="NCBI Taxonomy" id="51239"/>
    <lineage>
        <taxon>Eukaryota</taxon>
        <taxon>Viridiplantae</taxon>
        <taxon>Streptophyta</taxon>
        <taxon>Embryophyta</taxon>
        <taxon>Tracheophyta</taxon>
        <taxon>Spermatophyta</taxon>
        <taxon>Magnoliopsida</taxon>
        <taxon>Liliopsida</taxon>
        <taxon>Asparagales</taxon>
        <taxon>Orchidaceae</taxon>
        <taxon>Vanilloideae</taxon>
        <taxon>Vanilleae</taxon>
        <taxon>Vanilla</taxon>
    </lineage>
</organism>
<evidence type="ECO:0000313" key="2">
    <source>
        <dbReference type="EMBL" id="KAG0475006.1"/>
    </source>
</evidence>
<dbReference type="AlphaFoldDB" id="A0A835QQ01"/>
<evidence type="ECO:0000313" key="1">
    <source>
        <dbReference type="EMBL" id="KAG0473316.1"/>
    </source>
</evidence>
<comment type="caution">
    <text evidence="2">The sequence shown here is derived from an EMBL/GenBank/DDBJ whole genome shotgun (WGS) entry which is preliminary data.</text>
</comment>
<dbReference type="EMBL" id="JADCNM010000007">
    <property type="protein sequence ID" value="KAG0475006.1"/>
    <property type="molecule type" value="Genomic_DNA"/>
</dbReference>
<keyword evidence="3" id="KW-1185">Reference proteome</keyword>
<protein>
    <submittedName>
        <fullName evidence="2">Uncharacterized protein</fullName>
    </submittedName>
</protein>
<dbReference type="EMBL" id="JADCNL010000007">
    <property type="protein sequence ID" value="KAG0473316.1"/>
    <property type="molecule type" value="Genomic_DNA"/>
</dbReference>
<sequence>MTQLDHVGIWRLQRQRNRGRLEGLGEISQINIDLAQQLRLPRTLQEAQKIAPILRKIKIGKRSRRFLQQPREESVARTFDDHRLLGSRRRPAGVRGNQGCHQLFPSLLRNLRQTQMHPRYRFLPK</sequence>
<accession>A0A835QQ01</accession>
<proteinExistence type="predicted"/>